<dbReference type="CDD" id="cd18186">
    <property type="entry name" value="BTB_POZ_ZBTB_KLHL-like"/>
    <property type="match status" value="1"/>
</dbReference>
<name>A0AA35QCU5_9HYPO</name>
<dbReference type="SUPFAM" id="SSF54695">
    <property type="entry name" value="POZ domain"/>
    <property type="match status" value="1"/>
</dbReference>
<dbReference type="InterPro" id="IPR000210">
    <property type="entry name" value="BTB/POZ_dom"/>
</dbReference>
<organism evidence="2 3">
    <name type="scientific">Clonostachys chloroleuca</name>
    <dbReference type="NCBI Taxonomy" id="1926264"/>
    <lineage>
        <taxon>Eukaryota</taxon>
        <taxon>Fungi</taxon>
        <taxon>Dikarya</taxon>
        <taxon>Ascomycota</taxon>
        <taxon>Pezizomycotina</taxon>
        <taxon>Sordariomycetes</taxon>
        <taxon>Hypocreomycetidae</taxon>
        <taxon>Hypocreales</taxon>
        <taxon>Bionectriaceae</taxon>
        <taxon>Clonostachys</taxon>
    </lineage>
</organism>
<reference evidence="2" key="1">
    <citation type="submission" date="2023-01" db="EMBL/GenBank/DDBJ databases">
        <authorList>
            <person name="Piombo E."/>
        </authorList>
    </citation>
    <scope>NUCLEOTIDE SEQUENCE</scope>
</reference>
<gene>
    <name evidence="2" type="ORF">CCHLO57077_00019108</name>
</gene>
<dbReference type="PROSITE" id="PS50097">
    <property type="entry name" value="BTB"/>
    <property type="match status" value="1"/>
</dbReference>
<dbReference type="Proteomes" id="UP001160390">
    <property type="component" value="Unassembled WGS sequence"/>
</dbReference>
<dbReference type="Pfam" id="PF00651">
    <property type="entry name" value="BTB"/>
    <property type="match status" value="1"/>
</dbReference>
<dbReference type="InterPro" id="IPR011333">
    <property type="entry name" value="SKP1/BTB/POZ_sf"/>
</dbReference>
<dbReference type="EMBL" id="CABFNP030001325">
    <property type="protein sequence ID" value="CAI6099692.1"/>
    <property type="molecule type" value="Genomic_DNA"/>
</dbReference>
<keyword evidence="3" id="KW-1185">Reference proteome</keyword>
<evidence type="ECO:0000313" key="2">
    <source>
        <dbReference type="EMBL" id="CAI6099692.1"/>
    </source>
</evidence>
<comment type="caution">
    <text evidence="2">The sequence shown here is derived from an EMBL/GenBank/DDBJ whole genome shotgun (WGS) entry which is preliminary data.</text>
</comment>
<feature type="domain" description="BTB" evidence="1">
    <location>
        <begin position="11"/>
        <end position="79"/>
    </location>
</feature>
<protein>
    <recommendedName>
        <fullName evidence="1">BTB domain-containing protein</fullName>
    </recommendedName>
</protein>
<evidence type="ECO:0000259" key="1">
    <source>
        <dbReference type="PROSITE" id="PS50097"/>
    </source>
</evidence>
<accession>A0AA35QCU5</accession>
<dbReference type="Gene3D" id="3.30.710.10">
    <property type="entry name" value="Potassium Channel Kv1.1, Chain A"/>
    <property type="match status" value="1"/>
</dbReference>
<dbReference type="PANTHER" id="PTHR47843:SF5">
    <property type="entry name" value="BTB_POZ DOMAIN PROTEIN"/>
    <property type="match status" value="1"/>
</dbReference>
<sequence length="260" mass="29615">MEDEQRKDENCEFLVLICEGKKFHVQKTALFTQSKVFYTAFTGPFQESSLRTYEMSEDSPFIVNKMIDYFNNGDYDVSAVPEIEEQNISALQFHARMFSLADKYAVDILMLLSAAKYLDRLRNSEIVEFLGSIPAVYELTPSYVRDLRNEAIKYARINLPQGLGSTAVRQIYEGIAVIKHYKEYKAAACNVAMTQLPQRADRRGRDEFAQTAFCDILPVITTKVARLVCFIRKSTRNTGLECNIGLRGEFHKTPLRATGA</sequence>
<dbReference type="PANTHER" id="PTHR47843">
    <property type="entry name" value="BTB DOMAIN-CONTAINING PROTEIN-RELATED"/>
    <property type="match status" value="1"/>
</dbReference>
<dbReference type="AlphaFoldDB" id="A0AA35QCU5"/>
<proteinExistence type="predicted"/>
<evidence type="ECO:0000313" key="3">
    <source>
        <dbReference type="Proteomes" id="UP001160390"/>
    </source>
</evidence>